<feature type="compositionally biased region" description="Pro residues" evidence="1">
    <location>
        <begin position="53"/>
        <end position="68"/>
    </location>
</feature>
<dbReference type="EMBL" id="JBEDNQ010000012">
    <property type="protein sequence ID" value="MEQ3553980.1"/>
    <property type="molecule type" value="Genomic_DNA"/>
</dbReference>
<keyword evidence="3" id="KW-1185">Reference proteome</keyword>
<gene>
    <name evidence="2" type="ORF">WIS52_26200</name>
</gene>
<proteinExistence type="predicted"/>
<dbReference type="Pfam" id="PF03993">
    <property type="entry name" value="DUF349"/>
    <property type="match status" value="3"/>
</dbReference>
<feature type="region of interest" description="Disordered" evidence="1">
    <location>
        <begin position="1"/>
        <end position="108"/>
    </location>
</feature>
<comment type="caution">
    <text evidence="2">The sequence shown here is derived from an EMBL/GenBank/DDBJ whole genome shotgun (WGS) entry which is preliminary data.</text>
</comment>
<evidence type="ECO:0000313" key="3">
    <source>
        <dbReference type="Proteomes" id="UP001494902"/>
    </source>
</evidence>
<dbReference type="InterPro" id="IPR007139">
    <property type="entry name" value="DUF349"/>
</dbReference>
<reference evidence="2 3" key="1">
    <citation type="submission" date="2024-03" db="EMBL/GenBank/DDBJ databases">
        <title>Draft genome sequence of Pseudonocardia nematodicida JCM 31783.</title>
        <authorList>
            <person name="Butdee W."/>
            <person name="Duangmal K."/>
        </authorList>
    </citation>
    <scope>NUCLEOTIDE SEQUENCE [LARGE SCALE GENOMIC DNA]</scope>
    <source>
        <strain evidence="2 3">JCM 31783</strain>
    </source>
</reference>
<name>A0ABV1KHQ6_9PSEU</name>
<dbReference type="RefSeq" id="WP_349301045.1">
    <property type="nucleotide sequence ID" value="NZ_JBEDNQ010000012.1"/>
</dbReference>
<evidence type="ECO:0000256" key="1">
    <source>
        <dbReference type="SAM" id="MobiDB-lite"/>
    </source>
</evidence>
<protein>
    <submittedName>
        <fullName evidence="2">DUF349 domain-containing protein</fullName>
    </submittedName>
</protein>
<feature type="compositionally biased region" description="Basic and acidic residues" evidence="1">
    <location>
        <begin position="74"/>
        <end position="83"/>
    </location>
</feature>
<organism evidence="2 3">
    <name type="scientific">Pseudonocardia nematodicida</name>
    <dbReference type="NCBI Taxonomy" id="1206997"/>
    <lineage>
        <taxon>Bacteria</taxon>
        <taxon>Bacillati</taxon>
        <taxon>Actinomycetota</taxon>
        <taxon>Actinomycetes</taxon>
        <taxon>Pseudonocardiales</taxon>
        <taxon>Pseudonocardiaceae</taxon>
        <taxon>Pseudonocardia</taxon>
    </lineage>
</organism>
<evidence type="ECO:0000313" key="2">
    <source>
        <dbReference type="EMBL" id="MEQ3553980.1"/>
    </source>
</evidence>
<feature type="compositionally biased region" description="Pro residues" evidence="1">
    <location>
        <begin position="22"/>
        <end position="46"/>
    </location>
</feature>
<dbReference type="Proteomes" id="UP001494902">
    <property type="component" value="Unassembled WGS sequence"/>
</dbReference>
<feature type="region of interest" description="Disordered" evidence="1">
    <location>
        <begin position="436"/>
        <end position="461"/>
    </location>
</feature>
<accession>A0ABV1KHQ6</accession>
<feature type="compositionally biased region" description="Basic and acidic residues" evidence="1">
    <location>
        <begin position="436"/>
        <end position="453"/>
    </location>
</feature>
<sequence>MPETNAARPAPPPGSGGTPTPGSIPKPGPPPGAKPGPPPGPRPAPPSSGAQPTPAPPPAPPAAHPSPVPSAEADPGRWGRADDDGTITLVTDEGERVVGSYQAGPPAEGLEHYARRFDALVTEAEVLAARIAGGGDAKASQTAALALRDGLDEAAVVGDVPALRSRLDELVGLAEQGVAAAREERDRARTDAVARKEALAVEAEKLAEESTQWKQAGDRFKAVLDEWRSIKGVDRKTDEALWKRYSKAREVFNRRRGSHFADLDRQRVTARERKEELAAQAEAIADSDEWASTAAAYRDLMTEWKAAGRAHRDADDALWARFRGAQDRFFARRNEHFAARDAEFADNAEAKKALLTEAEQRIDLSDPDAARAALRAVQERWEDIGKVPRDEIRTLEGRLRGIEERVAEAADKQWRRTDPEAQARVEQFRAKVEQFEAQAEKAEASGDQRRAEQAHAQAAQWRTWLEAAEQAVDDR</sequence>